<feature type="domain" description="DUF7492" evidence="3">
    <location>
        <begin position="19"/>
        <end position="286"/>
    </location>
</feature>
<feature type="compositionally biased region" description="Polar residues" evidence="1">
    <location>
        <begin position="407"/>
        <end position="427"/>
    </location>
</feature>
<dbReference type="Pfam" id="PF24320">
    <property type="entry name" value="DUF7492"/>
    <property type="match status" value="1"/>
</dbReference>
<evidence type="ECO:0000256" key="1">
    <source>
        <dbReference type="SAM" id="MobiDB-lite"/>
    </source>
</evidence>
<keyword evidence="5" id="KW-1185">Reference proteome</keyword>
<dbReference type="OrthoDB" id="64281at2759"/>
<evidence type="ECO:0000313" key="4">
    <source>
        <dbReference type="EMBL" id="KAF2029502.1"/>
    </source>
</evidence>
<dbReference type="EMBL" id="ML978200">
    <property type="protein sequence ID" value="KAF2029502.1"/>
    <property type="molecule type" value="Genomic_DNA"/>
</dbReference>
<feature type="chain" id="PRO_5040265296" description="DUF7492 domain-containing protein" evidence="2">
    <location>
        <begin position="21"/>
        <end position="467"/>
    </location>
</feature>
<proteinExistence type="predicted"/>
<reference evidence="4" key="1">
    <citation type="journal article" date="2020" name="Stud. Mycol.">
        <title>101 Dothideomycetes genomes: a test case for predicting lifestyles and emergence of pathogens.</title>
        <authorList>
            <person name="Haridas S."/>
            <person name="Albert R."/>
            <person name="Binder M."/>
            <person name="Bloem J."/>
            <person name="Labutti K."/>
            <person name="Salamov A."/>
            <person name="Andreopoulos B."/>
            <person name="Baker S."/>
            <person name="Barry K."/>
            <person name="Bills G."/>
            <person name="Bluhm B."/>
            <person name="Cannon C."/>
            <person name="Castanera R."/>
            <person name="Culley D."/>
            <person name="Daum C."/>
            <person name="Ezra D."/>
            <person name="Gonzalez J."/>
            <person name="Henrissat B."/>
            <person name="Kuo A."/>
            <person name="Liang C."/>
            <person name="Lipzen A."/>
            <person name="Lutzoni F."/>
            <person name="Magnuson J."/>
            <person name="Mondo S."/>
            <person name="Nolan M."/>
            <person name="Ohm R."/>
            <person name="Pangilinan J."/>
            <person name="Park H.-J."/>
            <person name="Ramirez L."/>
            <person name="Alfaro M."/>
            <person name="Sun H."/>
            <person name="Tritt A."/>
            <person name="Yoshinaga Y."/>
            <person name="Zwiers L.-H."/>
            <person name="Turgeon B."/>
            <person name="Goodwin S."/>
            <person name="Spatafora J."/>
            <person name="Crous P."/>
            <person name="Grigoriev I."/>
        </authorList>
    </citation>
    <scope>NUCLEOTIDE SEQUENCE</scope>
    <source>
        <strain evidence="4">CBS 110217</strain>
    </source>
</reference>
<feature type="compositionally biased region" description="Low complexity" evidence="1">
    <location>
        <begin position="318"/>
        <end position="352"/>
    </location>
</feature>
<dbReference type="AlphaFoldDB" id="A0A9P4H8J9"/>
<feature type="signal peptide" evidence="2">
    <location>
        <begin position="1"/>
        <end position="20"/>
    </location>
</feature>
<feature type="compositionally biased region" description="Low complexity" evidence="1">
    <location>
        <begin position="428"/>
        <end position="445"/>
    </location>
</feature>
<evidence type="ECO:0000256" key="2">
    <source>
        <dbReference type="SAM" id="SignalP"/>
    </source>
</evidence>
<sequence>MPRILSAVVAGLAVAPVAMGHTWIEQLRNVNDKGQYVGEYGYPRGMVSKTDPGFSGTSMNFEIPAGQGGKVFIDDSIFLCHPDQRKQQQSKDNYPRLKATPGGFIAMRYMENGHVTKPNNQKGKPEKGGTIFVYGTTEPKEDEKIVNVLQWTQDGKGGDGRGTLLAMNNFDDGRCFEVNETPLSQERKQATPNFALGQVSDGPGNYPLFCETNVQLPKNTSMSKPLTLYWVWQWPTKAGNVDPSYPNGKDEYYSTCIDVDVASAEAALAASAEKKFDLGPQQDAMSVAVRDFASRTAIMTDAIKGEVGSYFSSGKQTPAPSATNGAPAPSSAAPAPSSQASAQSSKAPAPSSETPLPSSKASGQPAIPTISRRPGAAPSGKPDTVYVTVTGAPAVQSSPPAVVTSKRAVSSAKSPSGITTRTSQTPRQSAQPSQVSQAPSSAVPSGKLPGFNMGNPHGAKFKRMLKQ</sequence>
<evidence type="ECO:0000259" key="3">
    <source>
        <dbReference type="Pfam" id="PF24320"/>
    </source>
</evidence>
<organism evidence="4 5">
    <name type="scientific">Setomelanomma holmii</name>
    <dbReference type="NCBI Taxonomy" id="210430"/>
    <lineage>
        <taxon>Eukaryota</taxon>
        <taxon>Fungi</taxon>
        <taxon>Dikarya</taxon>
        <taxon>Ascomycota</taxon>
        <taxon>Pezizomycotina</taxon>
        <taxon>Dothideomycetes</taxon>
        <taxon>Pleosporomycetidae</taxon>
        <taxon>Pleosporales</taxon>
        <taxon>Pleosporineae</taxon>
        <taxon>Phaeosphaeriaceae</taxon>
        <taxon>Setomelanomma</taxon>
    </lineage>
</organism>
<dbReference type="Proteomes" id="UP000799777">
    <property type="component" value="Unassembled WGS sequence"/>
</dbReference>
<comment type="caution">
    <text evidence="4">The sequence shown here is derived from an EMBL/GenBank/DDBJ whole genome shotgun (WGS) entry which is preliminary data.</text>
</comment>
<accession>A0A9P4H8J9</accession>
<keyword evidence="2" id="KW-0732">Signal</keyword>
<evidence type="ECO:0000313" key="5">
    <source>
        <dbReference type="Proteomes" id="UP000799777"/>
    </source>
</evidence>
<feature type="compositionally biased region" description="Polar residues" evidence="1">
    <location>
        <begin position="353"/>
        <end position="362"/>
    </location>
</feature>
<feature type="region of interest" description="Disordered" evidence="1">
    <location>
        <begin position="311"/>
        <end position="467"/>
    </location>
</feature>
<protein>
    <recommendedName>
        <fullName evidence="3">DUF7492 domain-containing protein</fullName>
    </recommendedName>
</protein>
<dbReference type="InterPro" id="IPR055915">
    <property type="entry name" value="DUF7492"/>
</dbReference>
<gene>
    <name evidence="4" type="ORF">EK21DRAFT_101119</name>
</gene>
<name>A0A9P4H8J9_9PLEO</name>